<accession>A0A7Z0WTH9</accession>
<protein>
    <submittedName>
        <fullName evidence="1">Uncharacterized protein</fullName>
    </submittedName>
</protein>
<reference evidence="1 2" key="1">
    <citation type="journal article" date="2016" name="Front. Microbiol.">
        <title>High-Level Heat Resistance of Spores of Bacillus amyloliquefaciens and Bacillus licheniformis Results from the Presence of a spoVA Operon in a Tn1546 Transposon.</title>
        <authorList>
            <person name="Berendsen E.M."/>
            <person name="Koning R.A."/>
            <person name="Boekhorst J."/>
            <person name="de Jong A."/>
            <person name="Kuipers O.P."/>
            <person name="Wells-Bennik M.H."/>
        </authorList>
    </citation>
    <scope>NUCLEOTIDE SEQUENCE [LARGE SCALE GENOMIC DNA]</scope>
    <source>
        <strain evidence="1 2">B4121</strain>
    </source>
</reference>
<proteinExistence type="predicted"/>
<evidence type="ECO:0000313" key="1">
    <source>
        <dbReference type="EMBL" id="OLF86342.1"/>
    </source>
</evidence>
<sequence>MAEYKTLPNYEFIRDGLYIVFNGYGVYKTNVEKEIAALDKCDPFIQRMDKPAAKPKTAAKPKK</sequence>
<dbReference type="AlphaFoldDB" id="A0A7Z0WTH9"/>
<comment type="caution">
    <text evidence="1">The sequence shown here is derived from an EMBL/GenBank/DDBJ whole genome shotgun (WGS) entry which is preliminary data.</text>
</comment>
<gene>
    <name evidence="1" type="ORF">B4121_4533</name>
</gene>
<dbReference type="Proteomes" id="UP000185604">
    <property type="component" value="Unassembled WGS sequence"/>
</dbReference>
<evidence type="ECO:0000313" key="2">
    <source>
        <dbReference type="Proteomes" id="UP000185604"/>
    </source>
</evidence>
<dbReference type="EMBL" id="LKPO01000029">
    <property type="protein sequence ID" value="OLF86342.1"/>
    <property type="molecule type" value="Genomic_DNA"/>
</dbReference>
<dbReference type="RefSeq" id="WP_075213335.1">
    <property type="nucleotide sequence ID" value="NZ_LKPO01000029.1"/>
</dbReference>
<organism evidence="1 2">
    <name type="scientific">Bacillus paralicheniformis</name>
    <dbReference type="NCBI Taxonomy" id="1648923"/>
    <lineage>
        <taxon>Bacteria</taxon>
        <taxon>Bacillati</taxon>
        <taxon>Bacillota</taxon>
        <taxon>Bacilli</taxon>
        <taxon>Bacillales</taxon>
        <taxon>Bacillaceae</taxon>
        <taxon>Bacillus</taxon>
    </lineage>
</organism>
<name>A0A7Z0WTH9_9BACI</name>